<sequence>MICPDFVVTETHKRAIGTDGKPLGATPMQESKLMTAEQCAQLCLYASITGRWLRVDANATIADIVKTICNELQEFEQG</sequence>
<protein>
    <submittedName>
        <fullName evidence="1">Uncharacterized protein</fullName>
    </submittedName>
</protein>
<dbReference type="AlphaFoldDB" id="A0A330LLJ6"/>
<keyword evidence="2" id="KW-1185">Reference proteome</keyword>
<dbReference type="KEGG" id="mya:MORIYA_0230"/>
<reference evidence="2" key="1">
    <citation type="submission" date="2018-05" db="EMBL/GenBank/DDBJ databases">
        <authorList>
            <person name="Cea G.-C."/>
            <person name="William W."/>
        </authorList>
    </citation>
    <scope>NUCLEOTIDE SEQUENCE [LARGE SCALE GENOMIC DNA]</scope>
    <source>
        <strain evidence="2">DB21MT 5</strain>
    </source>
</reference>
<dbReference type="EMBL" id="LS483250">
    <property type="protein sequence ID" value="SQD76708.1"/>
    <property type="molecule type" value="Genomic_DNA"/>
</dbReference>
<gene>
    <name evidence="1" type="ORF">MORIYA_0230</name>
</gene>
<accession>A0A330LLJ6</accession>
<organism evidence="1 2">
    <name type="scientific">Moritella yayanosii</name>
    <dbReference type="NCBI Taxonomy" id="69539"/>
    <lineage>
        <taxon>Bacteria</taxon>
        <taxon>Pseudomonadati</taxon>
        <taxon>Pseudomonadota</taxon>
        <taxon>Gammaproteobacteria</taxon>
        <taxon>Alteromonadales</taxon>
        <taxon>Moritellaceae</taxon>
        <taxon>Moritella</taxon>
    </lineage>
</organism>
<name>A0A330LLJ6_9GAMM</name>
<proteinExistence type="predicted"/>
<dbReference type="Proteomes" id="UP000250163">
    <property type="component" value="Chromosome MORIYA"/>
</dbReference>
<evidence type="ECO:0000313" key="2">
    <source>
        <dbReference type="Proteomes" id="UP000250163"/>
    </source>
</evidence>
<evidence type="ECO:0000313" key="1">
    <source>
        <dbReference type="EMBL" id="SQD76708.1"/>
    </source>
</evidence>